<dbReference type="Gene3D" id="3.80.10.10">
    <property type="entry name" value="Ribonuclease Inhibitor"/>
    <property type="match status" value="1"/>
</dbReference>
<dbReference type="InterPro" id="IPR032675">
    <property type="entry name" value="LRR_dom_sf"/>
</dbReference>
<dbReference type="Proteomes" id="UP001497522">
    <property type="component" value="Chromosome 13"/>
</dbReference>
<proteinExistence type="predicted"/>
<dbReference type="SUPFAM" id="SSF52047">
    <property type="entry name" value="RNI-like"/>
    <property type="match status" value="1"/>
</dbReference>
<gene>
    <name evidence="1" type="ORF">CSSPJE1EN2_LOCUS5468</name>
</gene>
<accession>A0ABP1AIV9</accession>
<protein>
    <recommendedName>
        <fullName evidence="3">F-box/LRR-repeat protein</fullName>
    </recommendedName>
</protein>
<reference evidence="1" key="1">
    <citation type="submission" date="2024-03" db="EMBL/GenBank/DDBJ databases">
        <authorList>
            <consortium name="ELIXIR-Norway"/>
            <consortium name="Elixir Norway"/>
        </authorList>
    </citation>
    <scope>NUCLEOTIDE SEQUENCE</scope>
</reference>
<dbReference type="EMBL" id="OZ023714">
    <property type="protein sequence ID" value="CAK9862473.1"/>
    <property type="molecule type" value="Genomic_DNA"/>
</dbReference>
<evidence type="ECO:0008006" key="3">
    <source>
        <dbReference type="Google" id="ProtNLM"/>
    </source>
</evidence>
<evidence type="ECO:0000313" key="1">
    <source>
        <dbReference type="EMBL" id="CAK9862473.1"/>
    </source>
</evidence>
<sequence length="324" mass="36007">MLERCGRMRCLKSLTLRYADNRFRANPTAQQFLRLLSLSASAGKMSELQVQSLVSACPKLQSFSLTDSTITLTNPHGTLNLTSSTPKEFFLGGIRLHSVILEANSLKKLGLAWCDFTNFKLVTKGACKLSSLSLKTVDIDHLDLGSHTHCLGLKKVEVKEPCSSVWTVVDSILSKPSLKLRELQLKGIPQGTNYPIPLGAHHPMNLNLETIACLFPHLNHLGLSYTLVENNLPTGVESQLLQGSTVLERVQFLELGCPELEEHLLLLMSGALKRCPNLRKLQVSIEEDSTFKCEFMTSFVKLVHKFPRVDIKFEHLDIKSGNAS</sequence>
<name>A0ABP1AIV9_9BRYO</name>
<evidence type="ECO:0000313" key="2">
    <source>
        <dbReference type="Proteomes" id="UP001497522"/>
    </source>
</evidence>
<keyword evidence="2" id="KW-1185">Reference proteome</keyword>
<organism evidence="1 2">
    <name type="scientific">Sphagnum jensenii</name>
    <dbReference type="NCBI Taxonomy" id="128206"/>
    <lineage>
        <taxon>Eukaryota</taxon>
        <taxon>Viridiplantae</taxon>
        <taxon>Streptophyta</taxon>
        <taxon>Embryophyta</taxon>
        <taxon>Bryophyta</taxon>
        <taxon>Sphagnophytina</taxon>
        <taxon>Sphagnopsida</taxon>
        <taxon>Sphagnales</taxon>
        <taxon>Sphagnaceae</taxon>
        <taxon>Sphagnum</taxon>
    </lineage>
</organism>